<evidence type="ECO:0000256" key="7">
    <source>
        <dbReference type="SAM" id="SignalP"/>
    </source>
</evidence>
<feature type="region of interest" description="Disordered" evidence="6">
    <location>
        <begin position="308"/>
        <end position="343"/>
    </location>
</feature>
<dbReference type="EMBL" id="AMQN01010745">
    <property type="status" value="NOT_ANNOTATED_CDS"/>
    <property type="molecule type" value="Genomic_DNA"/>
</dbReference>
<reference evidence="9 11" key="2">
    <citation type="journal article" date="2013" name="Nature">
        <title>Insights into bilaterian evolution from three spiralian genomes.</title>
        <authorList>
            <person name="Simakov O."/>
            <person name="Marletaz F."/>
            <person name="Cho S.J."/>
            <person name="Edsinger-Gonzales E."/>
            <person name="Havlak P."/>
            <person name="Hellsten U."/>
            <person name="Kuo D.H."/>
            <person name="Larsson T."/>
            <person name="Lv J."/>
            <person name="Arendt D."/>
            <person name="Savage R."/>
            <person name="Osoegawa K."/>
            <person name="de Jong P."/>
            <person name="Grimwood J."/>
            <person name="Chapman J.A."/>
            <person name="Shapiro H."/>
            <person name="Aerts A."/>
            <person name="Otillar R.P."/>
            <person name="Terry A.Y."/>
            <person name="Boore J.L."/>
            <person name="Grigoriev I.V."/>
            <person name="Lindberg D.R."/>
            <person name="Seaver E.C."/>
            <person name="Weisblat D.A."/>
            <person name="Putnam N.H."/>
            <person name="Rokhsar D.S."/>
        </authorList>
    </citation>
    <scope>NUCLEOTIDE SEQUENCE</scope>
    <source>
        <strain evidence="9 11">I ESC-2004</strain>
    </source>
</reference>
<protein>
    <recommendedName>
        <fullName evidence="8">Chitin-binding type-2 domain-containing protein</fullName>
    </recommendedName>
</protein>
<dbReference type="STRING" id="283909.R7U3U8"/>
<evidence type="ECO:0000256" key="3">
    <source>
        <dbReference type="ARBA" id="ARBA00022737"/>
    </source>
</evidence>
<evidence type="ECO:0000256" key="1">
    <source>
        <dbReference type="ARBA" id="ARBA00022669"/>
    </source>
</evidence>
<sequence length="741" mass="83611">MTTLLLILLVCFLDGSCAKPTPDKEANSLSNTKQEKCYSCSSKSALCQTEVYDGKYLSITTCNSSCFLKREANVTYRGCFDGWLGGVVDGDYIGCRIQQYLGERVEWCFCRHGNQVGSSDEPCNSVSVADMRRMSELHTVSPTLSISGKYGISNDVDDDNDISQLPAIDKFDNMPMESAMSEFAKERLYDLPGHIEPVVVNDVVLRQFVHPLLKSPPQNPCKGRPDGTYPVEGDCQHYTQCFSGLAYRMTCPRGTSWNSADKRCVHPGLDGDCDPRKGFGRNGYYIDDWEGVKKLGMLASVGMKVVTSPSADRQLRRHQNKGNKNKRAMREGRKKEKEGGRRGRKKKIIFILSVGCYSCHDESPFCKERVSNSKRVDVSPCQSKCFIRQDLNKVYRGCFDGWLTTRIQHNYTGCQVQYYFGVQVTWCFCDKGLCNGGSMADVAEGRIHAVQESTPSSPPTYRAFSFAKEITPKRRPVFRPGMKAELRKSVNCMSISARVQSGWSHGACWGEQDGLYSDPVDCSRYIHCFNGYTYRRMCPFGTAWNPETARCDFPYNVPFICDVIDAFDYDTARDVEPISRDVYETSKEVPQAVIRYAGREGREAERPDPDPTSLQRPIDDFVYGSPTEEDDLDVFGYYNNEESHELEQNKQSLVKQFQAQPRESDLDEVVYKISNSGIVSVEDANLKSGKKREFREKFSKMGRQPPARSVGVKVNERHDKYRGSSLDSNQPMSGELTKTSQ</sequence>
<keyword evidence="1" id="KW-0147">Chitin-binding</keyword>
<evidence type="ECO:0000313" key="11">
    <source>
        <dbReference type="Proteomes" id="UP000014760"/>
    </source>
</evidence>
<dbReference type="AlphaFoldDB" id="R7U3U8"/>
<evidence type="ECO:0000256" key="2">
    <source>
        <dbReference type="ARBA" id="ARBA00022729"/>
    </source>
</evidence>
<dbReference type="GO" id="GO:0008061">
    <property type="term" value="F:chitin binding"/>
    <property type="evidence" value="ECO:0007669"/>
    <property type="project" value="UniProtKB-KW"/>
</dbReference>
<reference evidence="11" key="1">
    <citation type="submission" date="2012-12" db="EMBL/GenBank/DDBJ databases">
        <authorList>
            <person name="Hellsten U."/>
            <person name="Grimwood J."/>
            <person name="Chapman J.A."/>
            <person name="Shapiro H."/>
            <person name="Aerts A."/>
            <person name="Otillar R.P."/>
            <person name="Terry A.Y."/>
            <person name="Boore J.L."/>
            <person name="Simakov O."/>
            <person name="Marletaz F."/>
            <person name="Cho S.-J."/>
            <person name="Edsinger-Gonzales E."/>
            <person name="Havlak P."/>
            <person name="Kuo D.-H."/>
            <person name="Larsson T."/>
            <person name="Lv J."/>
            <person name="Arendt D."/>
            <person name="Savage R."/>
            <person name="Osoegawa K."/>
            <person name="de Jong P."/>
            <person name="Lindberg D.R."/>
            <person name="Seaver E.C."/>
            <person name="Weisblat D.A."/>
            <person name="Putnam N.H."/>
            <person name="Grigoriev I.V."/>
            <person name="Rokhsar D.S."/>
        </authorList>
    </citation>
    <scope>NUCLEOTIDE SEQUENCE</scope>
    <source>
        <strain evidence="11">I ESC-2004</strain>
    </source>
</reference>
<dbReference type="Pfam" id="PF01607">
    <property type="entry name" value="CBM_14"/>
    <property type="match status" value="2"/>
</dbReference>
<dbReference type="PANTHER" id="PTHR23301:SF0">
    <property type="entry name" value="CHITIN-BINDING TYPE-2 DOMAIN-CONTAINING PROTEIN-RELATED"/>
    <property type="match status" value="1"/>
</dbReference>
<keyword evidence="3" id="KW-0677">Repeat</keyword>
<feature type="region of interest" description="Disordered" evidence="6">
    <location>
        <begin position="696"/>
        <end position="741"/>
    </location>
</feature>
<feature type="compositionally biased region" description="Polar residues" evidence="6">
    <location>
        <begin position="725"/>
        <end position="741"/>
    </location>
</feature>
<keyword evidence="11" id="KW-1185">Reference proteome</keyword>
<feature type="domain" description="Chitin-binding type-2" evidence="8">
    <location>
        <begin position="218"/>
        <end position="275"/>
    </location>
</feature>
<dbReference type="HOGENOM" id="CLU_374790_0_0_1"/>
<name>R7U3U8_CAPTE</name>
<evidence type="ECO:0000259" key="8">
    <source>
        <dbReference type="PROSITE" id="PS50940"/>
    </source>
</evidence>
<evidence type="ECO:0000313" key="9">
    <source>
        <dbReference type="EMBL" id="ELT97825.1"/>
    </source>
</evidence>
<evidence type="ECO:0000256" key="5">
    <source>
        <dbReference type="ARBA" id="ARBA00023180"/>
    </source>
</evidence>
<organism evidence="9">
    <name type="scientific">Capitella teleta</name>
    <name type="common">Polychaete worm</name>
    <dbReference type="NCBI Taxonomy" id="283909"/>
    <lineage>
        <taxon>Eukaryota</taxon>
        <taxon>Metazoa</taxon>
        <taxon>Spiralia</taxon>
        <taxon>Lophotrochozoa</taxon>
        <taxon>Annelida</taxon>
        <taxon>Polychaeta</taxon>
        <taxon>Sedentaria</taxon>
        <taxon>Scolecida</taxon>
        <taxon>Capitellidae</taxon>
        <taxon>Capitella</taxon>
    </lineage>
</organism>
<evidence type="ECO:0000256" key="4">
    <source>
        <dbReference type="ARBA" id="ARBA00023157"/>
    </source>
</evidence>
<keyword evidence="5" id="KW-0325">Glycoprotein</keyword>
<accession>R7U3U8</accession>
<dbReference type="PANTHER" id="PTHR23301">
    <property type="entry name" value="CHITIN BINDING PERITROPHIN-A"/>
    <property type="match status" value="1"/>
</dbReference>
<proteinExistence type="predicted"/>
<dbReference type="EnsemblMetazoa" id="CapteT217221">
    <property type="protein sequence ID" value="CapteP217221"/>
    <property type="gene ID" value="CapteG217221"/>
</dbReference>
<dbReference type="InterPro" id="IPR002557">
    <property type="entry name" value="Chitin-bd_dom"/>
</dbReference>
<evidence type="ECO:0000256" key="6">
    <source>
        <dbReference type="SAM" id="MobiDB-lite"/>
    </source>
</evidence>
<dbReference type="PROSITE" id="PS50940">
    <property type="entry name" value="CHIT_BIND_II"/>
    <property type="match status" value="2"/>
</dbReference>
<dbReference type="SMART" id="SM00494">
    <property type="entry name" value="ChtBD2"/>
    <property type="match status" value="2"/>
</dbReference>
<evidence type="ECO:0000313" key="10">
    <source>
        <dbReference type="EnsemblMetazoa" id="CapteP217221"/>
    </source>
</evidence>
<feature type="compositionally biased region" description="Basic residues" evidence="6">
    <location>
        <begin position="315"/>
        <end position="327"/>
    </location>
</feature>
<dbReference type="Gene3D" id="2.170.140.10">
    <property type="entry name" value="Chitin binding domain"/>
    <property type="match status" value="2"/>
</dbReference>
<dbReference type="OrthoDB" id="6159808at2759"/>
<feature type="compositionally biased region" description="Basic and acidic residues" evidence="6">
    <location>
        <begin position="328"/>
        <end position="341"/>
    </location>
</feature>
<dbReference type="EMBL" id="KB308469">
    <property type="protein sequence ID" value="ELT97825.1"/>
    <property type="molecule type" value="Genomic_DNA"/>
</dbReference>
<keyword evidence="4" id="KW-1015">Disulfide bond</keyword>
<feature type="signal peptide" evidence="7">
    <location>
        <begin position="1"/>
        <end position="18"/>
    </location>
</feature>
<dbReference type="Proteomes" id="UP000014760">
    <property type="component" value="Unassembled WGS sequence"/>
</dbReference>
<keyword evidence="2 7" id="KW-0732">Signal</keyword>
<dbReference type="InterPro" id="IPR051940">
    <property type="entry name" value="Chitin_bind-dev_reg"/>
</dbReference>
<dbReference type="InterPro" id="IPR036508">
    <property type="entry name" value="Chitin-bd_dom_sf"/>
</dbReference>
<dbReference type="GO" id="GO:0005576">
    <property type="term" value="C:extracellular region"/>
    <property type="evidence" value="ECO:0007669"/>
    <property type="project" value="InterPro"/>
</dbReference>
<reference evidence="10" key="3">
    <citation type="submission" date="2015-06" db="UniProtKB">
        <authorList>
            <consortium name="EnsemblMetazoa"/>
        </authorList>
    </citation>
    <scope>IDENTIFICATION</scope>
</reference>
<dbReference type="SUPFAM" id="SSF57625">
    <property type="entry name" value="Invertebrate chitin-binding proteins"/>
    <property type="match status" value="2"/>
</dbReference>
<feature type="domain" description="Chitin-binding type-2" evidence="8">
    <location>
        <begin position="505"/>
        <end position="563"/>
    </location>
</feature>
<feature type="chain" id="PRO_5008787667" description="Chitin-binding type-2 domain-containing protein" evidence="7">
    <location>
        <begin position="19"/>
        <end position="741"/>
    </location>
</feature>
<gene>
    <name evidence="9" type="ORF">CAPTEDRAFT_217221</name>
</gene>